<dbReference type="GO" id="GO:0072699">
    <property type="term" value="P:protein localization to cortical microtubule cytoskeleton"/>
    <property type="evidence" value="ECO:0007669"/>
    <property type="project" value="TreeGrafter"/>
</dbReference>
<evidence type="ECO:0000256" key="3">
    <source>
        <dbReference type="SAM" id="MobiDB-lite"/>
    </source>
</evidence>
<dbReference type="OrthoDB" id="1870283at2759"/>
<dbReference type="Proteomes" id="UP000825935">
    <property type="component" value="Chromosome 38"/>
</dbReference>
<feature type="chain" id="PRO_5035929784" description="Protein CHUP1, chloroplastic" evidence="4">
    <location>
        <begin position="20"/>
        <end position="769"/>
    </location>
</feature>
<evidence type="ECO:0008006" key="7">
    <source>
        <dbReference type="Google" id="ProtNLM"/>
    </source>
</evidence>
<evidence type="ECO:0000256" key="1">
    <source>
        <dbReference type="ARBA" id="ARBA00023054"/>
    </source>
</evidence>
<feature type="compositionally biased region" description="Basic and acidic residues" evidence="3">
    <location>
        <begin position="54"/>
        <end position="64"/>
    </location>
</feature>
<feature type="signal peptide" evidence="4">
    <location>
        <begin position="1"/>
        <end position="19"/>
    </location>
</feature>
<keyword evidence="6" id="KW-1185">Reference proteome</keyword>
<feature type="coiled-coil region" evidence="2">
    <location>
        <begin position="312"/>
        <end position="356"/>
    </location>
</feature>
<evidence type="ECO:0000256" key="2">
    <source>
        <dbReference type="SAM" id="Coils"/>
    </source>
</evidence>
<name>A0A8T2Q4N5_CERRI</name>
<proteinExistence type="predicted"/>
<feature type="compositionally biased region" description="Polar residues" evidence="3">
    <location>
        <begin position="137"/>
        <end position="147"/>
    </location>
</feature>
<keyword evidence="1 2" id="KW-0175">Coiled coil</keyword>
<reference evidence="5" key="1">
    <citation type="submission" date="2021-08" db="EMBL/GenBank/DDBJ databases">
        <title>WGS assembly of Ceratopteris richardii.</title>
        <authorList>
            <person name="Marchant D.B."/>
            <person name="Chen G."/>
            <person name="Jenkins J."/>
            <person name="Shu S."/>
            <person name="Leebens-Mack J."/>
            <person name="Grimwood J."/>
            <person name="Schmutz J."/>
            <person name="Soltis P."/>
            <person name="Soltis D."/>
            <person name="Chen Z.-H."/>
        </authorList>
    </citation>
    <scope>NUCLEOTIDE SEQUENCE</scope>
    <source>
        <strain evidence="5">Whitten #5841</strain>
        <tissue evidence="5">Leaf</tissue>
    </source>
</reference>
<protein>
    <recommendedName>
        <fullName evidence="7">Protein CHUP1, chloroplastic</fullName>
    </recommendedName>
</protein>
<feature type="region of interest" description="Disordered" evidence="3">
    <location>
        <begin position="54"/>
        <end position="93"/>
    </location>
</feature>
<evidence type="ECO:0000313" key="6">
    <source>
        <dbReference type="Proteomes" id="UP000825935"/>
    </source>
</evidence>
<dbReference type="AlphaFoldDB" id="A0A8T2Q4N5"/>
<keyword evidence="4" id="KW-0732">Signal</keyword>
<sequence>MFIRVILAIVFSYAAVTLAQRKVHQVQDPEPAGKVDFPLEITAVFCNFGADPSGEKNEDGKEIYNHSNRCSTTKEKEEEDESIGDLSTAEGDNMYEEDNQVLLDDFEDLVKESQAFLSGLGISRAEYDVDDKVELQNEGNTKNNEASRISGAPTLSFDKESRGSNQESSRDFDHTLDKFVELQKADQEEENMKMEAEKQLNGKTSEIERHKKMASLQEEVLRLSKESDEINVMKQELEATYERLEHLQRARKIDANGANKKLPMLKRKVNILQEREMPTFKGFMEQESQIFRERDLHVMNLQRTVDYLGQQKQDLIVELSKVESKIVKLSSEDDSIAEIQSEISELRQIKEDLYQVVEGLQLCRLHQLQEIVHLRWVNACLRYELRKFKVPCEKFTAVDLTNSLSPISQDQANKLMIEYGFFTQKTTKCAEEDSESIPCFRSTVSEGDLDGSSFHRWRWKHHSYTRKIFRTKDIKNWFRRKVRNLSSLLDQRYIHKGSKTSLENTVPSNNSDLHEVCSVNINVPKNYSDHLSASNSNYALQQLPLEESSSSEDIMSRFLSSISDEKHTSFKDDHKLEMERETDLRVESHQPRIGTFTEKSAITSGSPLSLRAIHNQPCFQPPGSTEVHVIKRKQFKRAPAFIGLNPSLRRWAEEKDVTLRTVDMNISDSCNTKISEDRSTFYPRWHECHEVEHFARPQYKVDTITQSTLQYQDLESLENEVSSFEDDPGIPSELSFKKMQALLKKVEKSVSDFLKTHHMASEIYNIPTL</sequence>
<evidence type="ECO:0000256" key="4">
    <source>
        <dbReference type="SAM" id="SignalP"/>
    </source>
</evidence>
<gene>
    <name evidence="5" type="ORF">KP509_38G053600</name>
</gene>
<feature type="region of interest" description="Disordered" evidence="3">
    <location>
        <begin position="136"/>
        <end position="205"/>
    </location>
</feature>
<feature type="compositionally biased region" description="Basic and acidic residues" evidence="3">
    <location>
        <begin position="157"/>
        <end position="205"/>
    </location>
</feature>
<dbReference type="PANTHER" id="PTHR31342:SF4">
    <property type="entry name" value="ACTIN BINDING PROTEIN FAMILY"/>
    <property type="match status" value="1"/>
</dbReference>
<comment type="caution">
    <text evidence="5">The sequence shown here is derived from an EMBL/GenBank/DDBJ whole genome shotgun (WGS) entry which is preliminary data.</text>
</comment>
<dbReference type="InterPro" id="IPR040265">
    <property type="entry name" value="CHUP1/IPGA1-like"/>
</dbReference>
<dbReference type="GO" id="GO:0055028">
    <property type="term" value="C:cortical microtubule"/>
    <property type="evidence" value="ECO:0007669"/>
    <property type="project" value="TreeGrafter"/>
</dbReference>
<accession>A0A8T2Q4N5</accession>
<evidence type="ECO:0000313" key="5">
    <source>
        <dbReference type="EMBL" id="KAH7278724.1"/>
    </source>
</evidence>
<dbReference type="PANTHER" id="PTHR31342">
    <property type="entry name" value="PROTEIN CHUP1, CHLOROPLASTIC"/>
    <property type="match status" value="1"/>
</dbReference>
<organism evidence="5 6">
    <name type="scientific">Ceratopteris richardii</name>
    <name type="common">Triangle waterfern</name>
    <dbReference type="NCBI Taxonomy" id="49495"/>
    <lineage>
        <taxon>Eukaryota</taxon>
        <taxon>Viridiplantae</taxon>
        <taxon>Streptophyta</taxon>
        <taxon>Embryophyta</taxon>
        <taxon>Tracheophyta</taxon>
        <taxon>Polypodiopsida</taxon>
        <taxon>Polypodiidae</taxon>
        <taxon>Polypodiales</taxon>
        <taxon>Pteridineae</taxon>
        <taxon>Pteridaceae</taxon>
        <taxon>Parkerioideae</taxon>
        <taxon>Ceratopteris</taxon>
    </lineage>
</organism>
<dbReference type="EMBL" id="CM035443">
    <property type="protein sequence ID" value="KAH7278724.1"/>
    <property type="molecule type" value="Genomic_DNA"/>
</dbReference>